<accession>A0A6V8PQI8</accession>
<evidence type="ECO:0000313" key="3">
    <source>
        <dbReference type="EMBL" id="GFP34912.1"/>
    </source>
</evidence>
<comment type="caution">
    <text evidence="3">The sequence shown here is derived from an EMBL/GenBank/DDBJ whole genome shotgun (WGS) entry which is preliminary data.</text>
</comment>
<feature type="domain" description="Insertion element IS150 protein InsJ-like helix-turn-helix" evidence="2">
    <location>
        <begin position="106"/>
        <end position="156"/>
    </location>
</feature>
<protein>
    <recommendedName>
        <fullName evidence="2">Insertion element IS150 protein InsJ-like helix-turn-helix domain-containing protein</fullName>
    </recommendedName>
</protein>
<feature type="region of interest" description="Disordered" evidence="1">
    <location>
        <begin position="207"/>
        <end position="246"/>
    </location>
</feature>
<dbReference type="EMBL" id="BLSB01000032">
    <property type="protein sequence ID" value="GFP34912.1"/>
    <property type="molecule type" value="Genomic_DNA"/>
</dbReference>
<gene>
    <name evidence="3" type="ORF">HKBW3S43_00704</name>
</gene>
<feature type="region of interest" description="Disordered" evidence="1">
    <location>
        <begin position="265"/>
        <end position="313"/>
    </location>
</feature>
<dbReference type="Pfam" id="PF13518">
    <property type="entry name" value="HTH_28"/>
    <property type="match status" value="1"/>
</dbReference>
<dbReference type="AlphaFoldDB" id="A0A6V8PQI8"/>
<proteinExistence type="predicted"/>
<evidence type="ECO:0000313" key="4">
    <source>
        <dbReference type="Proteomes" id="UP000576480"/>
    </source>
</evidence>
<dbReference type="SUPFAM" id="SSF46689">
    <property type="entry name" value="Homeodomain-like"/>
    <property type="match status" value="1"/>
</dbReference>
<dbReference type="InterPro" id="IPR009057">
    <property type="entry name" value="Homeodomain-like_sf"/>
</dbReference>
<reference evidence="3 4" key="1">
    <citation type="journal article" date="2020" name="Front. Microbiol.">
        <title>Single-cell genomics of novel Actinobacteria with the Wood-Ljungdahl pathway discovered in a serpentinizing system.</title>
        <authorList>
            <person name="Merino N."/>
            <person name="Kawai M."/>
            <person name="Boyd E.S."/>
            <person name="Colman D.R."/>
            <person name="McGlynn S.E."/>
            <person name="Nealson K.H."/>
            <person name="Kurokawa K."/>
            <person name="Hongoh Y."/>
        </authorList>
    </citation>
    <scope>NUCLEOTIDE SEQUENCE [LARGE SCALE GENOMIC DNA]</scope>
    <source>
        <strain evidence="3 4">S43</strain>
    </source>
</reference>
<evidence type="ECO:0000256" key="1">
    <source>
        <dbReference type="SAM" id="MobiDB-lite"/>
    </source>
</evidence>
<dbReference type="InterPro" id="IPR055247">
    <property type="entry name" value="InsJ-like_HTH"/>
</dbReference>
<evidence type="ECO:0000259" key="2">
    <source>
        <dbReference type="Pfam" id="PF13518"/>
    </source>
</evidence>
<dbReference type="Proteomes" id="UP000576480">
    <property type="component" value="Unassembled WGS sequence"/>
</dbReference>
<sequence length="313" mass="35426">MSTKFRPDCQLNYLPDFQICSCRWSGIGFKTPDIEGNKGIKRLDIGFEMYIIKITAMSRSKPHQDRKSKIALLREQGALHPDPDSVRDEAFRSQEFCDAHDRVQVKYEMLRRHQVEGRSVTEVAESFGLSRQAFYKAEAVFEAQGIPGLLPRRRGPQGAHKCTDEILDFVEQWQAESGTTKAEKAVPVVEKQFGVKINPRTLERALARRKKNDRGKEREHHEHPLRSALCSGAVRSTPPSSPGRQCYRKVRTWTGSISVSWHECLDQRPLGPGRPTQPPALRNGRPRGYPSRASPNESFRFNGAAGRHDSGLP</sequence>
<feature type="compositionally biased region" description="Basic and acidic residues" evidence="1">
    <location>
        <begin position="214"/>
        <end position="225"/>
    </location>
</feature>
<organism evidence="3 4">
    <name type="scientific">Candidatus Hakubella thermalkaliphila</name>
    <dbReference type="NCBI Taxonomy" id="2754717"/>
    <lineage>
        <taxon>Bacteria</taxon>
        <taxon>Bacillati</taxon>
        <taxon>Actinomycetota</taxon>
        <taxon>Actinomycetota incertae sedis</taxon>
        <taxon>Candidatus Hakubellales</taxon>
        <taxon>Candidatus Hakubellaceae</taxon>
        <taxon>Candidatus Hakubella</taxon>
    </lineage>
</organism>
<name>A0A6V8PQI8_9ACTN</name>